<keyword evidence="6 8" id="KW-1133">Transmembrane helix</keyword>
<reference evidence="10" key="1">
    <citation type="submission" date="2018-09" db="EMBL/GenBank/DDBJ databases">
        <authorList>
            <person name="Livingstone P.G."/>
            <person name="Whitworth D.E."/>
        </authorList>
    </citation>
    <scope>NUCLEOTIDE SEQUENCE [LARGE SCALE GENOMIC DNA]</scope>
    <source>
        <strain evidence="10">CA054A</strain>
    </source>
</reference>
<evidence type="ECO:0000256" key="1">
    <source>
        <dbReference type="ARBA" id="ARBA00004651"/>
    </source>
</evidence>
<keyword evidence="3" id="KW-0813">Transport</keyword>
<evidence type="ECO:0000313" key="10">
    <source>
        <dbReference type="Proteomes" id="UP000268094"/>
    </source>
</evidence>
<comment type="similarity">
    <text evidence="2 8">Belongs to the 4-toluene sulfonate uptake permease (TSUP) (TC 2.A.102) family.</text>
</comment>
<keyword evidence="7 8" id="KW-0472">Membrane</keyword>
<dbReference type="Pfam" id="PF01925">
    <property type="entry name" value="TauE"/>
    <property type="match status" value="1"/>
</dbReference>
<keyword evidence="5 8" id="KW-0812">Transmembrane</keyword>
<feature type="transmembrane region" description="Helical" evidence="8">
    <location>
        <begin position="213"/>
        <end position="230"/>
    </location>
</feature>
<feature type="transmembrane region" description="Helical" evidence="8">
    <location>
        <begin position="12"/>
        <end position="38"/>
    </location>
</feature>
<accession>A0A3A8J4N7</accession>
<evidence type="ECO:0000256" key="6">
    <source>
        <dbReference type="ARBA" id="ARBA00022989"/>
    </source>
</evidence>
<feature type="transmembrane region" description="Helical" evidence="8">
    <location>
        <begin position="50"/>
        <end position="73"/>
    </location>
</feature>
<sequence length="287" mass="29459">MAAALDATPFNFVAIVLLVSMGAGLLGSLLGLGGGLILIPVLTLVLKVDIRYAVGASIVSVIATSSGAAAAYVRDGLANLRVAMFLELATVAGAVTGAMLAGVVDGRALYFLFGTVMAYSALAMLRKLREDGSPREEPAPGALADRLGLHGSYYDASTGQRVAYRVHRPLTGLGLMYVAGTVSGLLGIGSGALKVPAMDLAMRLPLKVSTATSNFMIGVTAAASAGIYFARGDIDPFIAGPVCVGVTVGAFAGSRYLRKLKSGSLRGLFVVVLLWVSYEMLAKGIRG</sequence>
<dbReference type="Proteomes" id="UP000268094">
    <property type="component" value="Unassembled WGS sequence"/>
</dbReference>
<evidence type="ECO:0000256" key="4">
    <source>
        <dbReference type="ARBA" id="ARBA00022475"/>
    </source>
</evidence>
<evidence type="ECO:0000313" key="9">
    <source>
        <dbReference type="EMBL" id="RKG90642.1"/>
    </source>
</evidence>
<feature type="transmembrane region" description="Helical" evidence="8">
    <location>
        <begin position="263"/>
        <end position="281"/>
    </location>
</feature>
<evidence type="ECO:0000256" key="8">
    <source>
        <dbReference type="RuleBase" id="RU363041"/>
    </source>
</evidence>
<comment type="subcellular location">
    <subcellularLocation>
        <location evidence="1 8">Cell membrane</location>
        <topology evidence="1 8">Multi-pass membrane protein</topology>
    </subcellularLocation>
</comment>
<keyword evidence="4 8" id="KW-1003">Cell membrane</keyword>
<comment type="caution">
    <text evidence="9">The sequence shown here is derived from an EMBL/GenBank/DDBJ whole genome shotgun (WGS) entry which is preliminary data.</text>
</comment>
<evidence type="ECO:0000256" key="7">
    <source>
        <dbReference type="ARBA" id="ARBA00023136"/>
    </source>
</evidence>
<feature type="transmembrane region" description="Helical" evidence="8">
    <location>
        <begin position="170"/>
        <end position="193"/>
    </location>
</feature>
<protein>
    <recommendedName>
        <fullName evidence="8">Probable membrane transporter protein</fullName>
    </recommendedName>
</protein>
<dbReference type="InterPro" id="IPR002781">
    <property type="entry name" value="TM_pro_TauE-like"/>
</dbReference>
<dbReference type="PANTHER" id="PTHR30269">
    <property type="entry name" value="TRANSMEMBRANE PROTEIN YFCA"/>
    <property type="match status" value="1"/>
</dbReference>
<dbReference type="EMBL" id="RAVZ01000053">
    <property type="protein sequence ID" value="RKG90642.1"/>
    <property type="molecule type" value="Genomic_DNA"/>
</dbReference>
<proteinExistence type="inferred from homology"/>
<dbReference type="InterPro" id="IPR052017">
    <property type="entry name" value="TSUP"/>
</dbReference>
<keyword evidence="10" id="KW-1185">Reference proteome</keyword>
<dbReference type="AlphaFoldDB" id="A0A3A8J4N7"/>
<feature type="transmembrane region" description="Helical" evidence="8">
    <location>
        <begin position="85"/>
        <end position="102"/>
    </location>
</feature>
<feature type="transmembrane region" description="Helical" evidence="8">
    <location>
        <begin position="237"/>
        <end position="257"/>
    </location>
</feature>
<evidence type="ECO:0000256" key="2">
    <source>
        <dbReference type="ARBA" id="ARBA00009142"/>
    </source>
</evidence>
<evidence type="ECO:0000256" key="3">
    <source>
        <dbReference type="ARBA" id="ARBA00022448"/>
    </source>
</evidence>
<feature type="transmembrane region" description="Helical" evidence="8">
    <location>
        <begin position="108"/>
        <end position="125"/>
    </location>
</feature>
<dbReference type="OrthoDB" id="9777163at2"/>
<organism evidence="9 10">
    <name type="scientific">Corallococcus terminator</name>
    <dbReference type="NCBI Taxonomy" id="2316733"/>
    <lineage>
        <taxon>Bacteria</taxon>
        <taxon>Pseudomonadati</taxon>
        <taxon>Myxococcota</taxon>
        <taxon>Myxococcia</taxon>
        <taxon>Myxococcales</taxon>
        <taxon>Cystobacterineae</taxon>
        <taxon>Myxococcaceae</taxon>
        <taxon>Corallococcus</taxon>
    </lineage>
</organism>
<dbReference type="GO" id="GO:0005886">
    <property type="term" value="C:plasma membrane"/>
    <property type="evidence" value="ECO:0007669"/>
    <property type="project" value="UniProtKB-SubCell"/>
</dbReference>
<gene>
    <name evidence="9" type="ORF">D7V88_10795</name>
</gene>
<dbReference type="RefSeq" id="WP_120540538.1">
    <property type="nucleotide sequence ID" value="NZ_RAVZ01000053.1"/>
</dbReference>
<dbReference type="PANTHER" id="PTHR30269:SF23">
    <property type="entry name" value="MEMBRANE TRANSPORTER PROTEIN YDHB-RELATED"/>
    <property type="match status" value="1"/>
</dbReference>
<evidence type="ECO:0000256" key="5">
    <source>
        <dbReference type="ARBA" id="ARBA00022692"/>
    </source>
</evidence>
<name>A0A3A8J4N7_9BACT</name>